<evidence type="ECO:0000256" key="1">
    <source>
        <dbReference type="SAM" id="Phobius"/>
    </source>
</evidence>
<accession>A0A1A9B5R4</accession>
<evidence type="ECO:0000259" key="2">
    <source>
        <dbReference type="Pfam" id="PF13628"/>
    </source>
</evidence>
<dbReference type="Proteomes" id="UP000199558">
    <property type="component" value="Unassembled WGS sequence"/>
</dbReference>
<gene>
    <name evidence="3" type="ORF">GA0070622_1382</name>
</gene>
<dbReference type="OrthoDB" id="3674617at2"/>
<protein>
    <submittedName>
        <fullName evidence="3">Predicted outer membrane protein</fullName>
    </submittedName>
</protein>
<evidence type="ECO:0000313" key="3">
    <source>
        <dbReference type="EMBL" id="SBT64406.1"/>
    </source>
</evidence>
<dbReference type="PANTHER" id="PTHR38593">
    <property type="entry name" value="BLR2558 PROTEIN"/>
    <property type="match status" value="1"/>
</dbReference>
<reference evidence="4" key="1">
    <citation type="submission" date="2016-06" db="EMBL/GenBank/DDBJ databases">
        <authorList>
            <person name="Varghese N."/>
            <person name="Submissions Spin"/>
        </authorList>
    </citation>
    <scope>NUCLEOTIDE SEQUENCE [LARGE SCALE GENOMIC DNA]</scope>
    <source>
        <strain evidence="4">DSM 45794</strain>
    </source>
</reference>
<dbReference type="PANTHER" id="PTHR38593:SF1">
    <property type="entry name" value="BLR2558 PROTEIN"/>
    <property type="match status" value="1"/>
</dbReference>
<feature type="domain" description="DUF4142" evidence="2">
    <location>
        <begin position="47"/>
        <end position="179"/>
    </location>
</feature>
<dbReference type="Pfam" id="PF13628">
    <property type="entry name" value="DUF4142"/>
    <property type="match status" value="1"/>
</dbReference>
<proteinExistence type="predicted"/>
<dbReference type="InterPro" id="IPR012347">
    <property type="entry name" value="Ferritin-like"/>
</dbReference>
<name>A0A1A9B5R4_9ACTN</name>
<dbReference type="EMBL" id="FLRH01000003">
    <property type="protein sequence ID" value="SBT64406.1"/>
    <property type="molecule type" value="Genomic_DNA"/>
</dbReference>
<keyword evidence="1" id="KW-1133">Transmembrane helix</keyword>
<dbReference type="STRING" id="946078.GA0070622_1382"/>
<keyword evidence="1" id="KW-0472">Membrane</keyword>
<keyword evidence="4" id="KW-1185">Reference proteome</keyword>
<organism evidence="3 4">
    <name type="scientific">Micromonospora sediminicola</name>
    <dbReference type="NCBI Taxonomy" id="946078"/>
    <lineage>
        <taxon>Bacteria</taxon>
        <taxon>Bacillati</taxon>
        <taxon>Actinomycetota</taxon>
        <taxon>Actinomycetes</taxon>
        <taxon>Micromonosporales</taxon>
        <taxon>Micromonosporaceae</taxon>
        <taxon>Micromonospora</taxon>
    </lineage>
</organism>
<dbReference type="Gene3D" id="1.20.1260.10">
    <property type="match status" value="1"/>
</dbReference>
<dbReference type="AlphaFoldDB" id="A0A1A9B5R4"/>
<evidence type="ECO:0000313" key="4">
    <source>
        <dbReference type="Proteomes" id="UP000199558"/>
    </source>
</evidence>
<dbReference type="RefSeq" id="WP_091570304.1">
    <property type="nucleotide sequence ID" value="NZ_FLRH01000003.1"/>
</dbReference>
<feature type="transmembrane region" description="Helical" evidence="1">
    <location>
        <begin position="221"/>
        <end position="239"/>
    </location>
</feature>
<sequence length="245" mass="25802">MASLESARRRLAHRVTLLLVAIGAGIGVLPGAALAAPNPGVQMNAADMTLLNGVRLAGLWEMPAGTMAAEKGKSPRVREVGAEIARQHGVLDQLVVEAANKLGAVLPTDPTAQQKGWLTEMQNANGAQFDQIFVTRLRVAHGNIFPVIGAVRASTKDPIVRKLAEDANKFVNDHMTMLESTGLVRWQQLPPPALPPAQSDSLVAAAQANVGSGGGLQVGTGIVWAVFLIALGTGGYTTWRLMRRA</sequence>
<keyword evidence="1" id="KW-0812">Transmembrane</keyword>
<dbReference type="InterPro" id="IPR025419">
    <property type="entry name" value="DUF4142"/>
</dbReference>